<evidence type="ECO:0000313" key="3">
    <source>
        <dbReference type="Proteomes" id="UP001202328"/>
    </source>
</evidence>
<organism evidence="2 3">
    <name type="scientific">Papaver atlanticum</name>
    <dbReference type="NCBI Taxonomy" id="357466"/>
    <lineage>
        <taxon>Eukaryota</taxon>
        <taxon>Viridiplantae</taxon>
        <taxon>Streptophyta</taxon>
        <taxon>Embryophyta</taxon>
        <taxon>Tracheophyta</taxon>
        <taxon>Spermatophyta</taxon>
        <taxon>Magnoliopsida</taxon>
        <taxon>Ranunculales</taxon>
        <taxon>Papaveraceae</taxon>
        <taxon>Papaveroideae</taxon>
        <taxon>Papaver</taxon>
    </lineage>
</organism>
<protein>
    <submittedName>
        <fullName evidence="2">Uncharacterized protein</fullName>
    </submittedName>
</protein>
<evidence type="ECO:0000313" key="2">
    <source>
        <dbReference type="EMBL" id="KAI3956539.1"/>
    </source>
</evidence>
<accession>A0AAD4TED0</accession>
<dbReference type="EMBL" id="JAJJMB010001848">
    <property type="protein sequence ID" value="KAI3954852.1"/>
    <property type="molecule type" value="Genomic_DNA"/>
</dbReference>
<evidence type="ECO:0000313" key="1">
    <source>
        <dbReference type="EMBL" id="KAI3954852.1"/>
    </source>
</evidence>
<reference evidence="2" key="1">
    <citation type="submission" date="2022-04" db="EMBL/GenBank/DDBJ databases">
        <title>A functionally conserved STORR gene fusion in Papaver species that diverged 16.8 million years ago.</title>
        <authorList>
            <person name="Catania T."/>
        </authorList>
    </citation>
    <scope>NUCLEOTIDE SEQUENCE</scope>
    <source>
        <strain evidence="2">S-188037</strain>
    </source>
</reference>
<comment type="caution">
    <text evidence="2">The sequence shown here is derived from an EMBL/GenBank/DDBJ whole genome shotgun (WGS) entry which is preliminary data.</text>
</comment>
<keyword evidence="3" id="KW-1185">Reference proteome</keyword>
<dbReference type="EMBL" id="JAJJMB010001592">
    <property type="protein sequence ID" value="KAI3956539.1"/>
    <property type="molecule type" value="Genomic_DNA"/>
</dbReference>
<gene>
    <name evidence="2" type="ORF">MKW98_012933</name>
    <name evidence="1" type="ORF">MKW98_025905</name>
</gene>
<proteinExistence type="predicted"/>
<name>A0AAD4TED0_9MAGN</name>
<sequence>MAWACVKDPLSTGGTIKIDHLTHEGLENVLDVEAEVLVKSEREMNTSSGWLNMEIDRDLRKRNIKGYIEMDRIR</sequence>
<dbReference type="Proteomes" id="UP001202328">
    <property type="component" value="Unassembled WGS sequence"/>
</dbReference>
<dbReference type="AlphaFoldDB" id="A0AAD4TED0"/>